<comment type="caution">
    <text evidence="1">The sequence shown here is derived from an EMBL/GenBank/DDBJ whole genome shotgun (WGS) entry which is preliminary data.</text>
</comment>
<accession>A0ABV9XY89</accession>
<evidence type="ECO:0000313" key="1">
    <source>
        <dbReference type="EMBL" id="MFC5054167.1"/>
    </source>
</evidence>
<dbReference type="RefSeq" id="WP_344038630.1">
    <property type="nucleotide sequence ID" value="NZ_BAAAKE010000012.1"/>
</dbReference>
<reference evidence="2" key="1">
    <citation type="journal article" date="2019" name="Int. J. Syst. Evol. Microbiol.">
        <title>The Global Catalogue of Microorganisms (GCM) 10K type strain sequencing project: providing services to taxonomists for standard genome sequencing and annotation.</title>
        <authorList>
            <consortium name="The Broad Institute Genomics Platform"/>
            <consortium name="The Broad Institute Genome Sequencing Center for Infectious Disease"/>
            <person name="Wu L."/>
            <person name="Ma J."/>
        </authorList>
    </citation>
    <scope>NUCLEOTIDE SEQUENCE [LARGE SCALE GENOMIC DNA]</scope>
    <source>
        <strain evidence="2">KCTC 12848</strain>
    </source>
</reference>
<protein>
    <recommendedName>
        <fullName evidence="3">Type VII secretion system (Wss) protein ESAT-6</fullName>
    </recommendedName>
</protein>
<sequence length="212" mass="24152">MTQTTRDISYEEFEKIVTTVNNYNVALLKVALTGDVNPSAPDLPDWVTGNVTYSADVSGGTESEDYSDLPQSILNVFAQDRDTTKVRLNEHKSALQEIAGKVNDISEDELRSELGEQNKKIIDKISHDLTENTNRLVETAKEEKRKNPNVTFKKVGAAHAKEEGFLQFVWKGVVAIVDQLIDEIKNFFKKIGQWFEDRWNDVKDWFHKTFGL</sequence>
<keyword evidence="2" id="KW-1185">Reference proteome</keyword>
<dbReference type="Proteomes" id="UP001595833">
    <property type="component" value="Unassembled WGS sequence"/>
</dbReference>
<gene>
    <name evidence="1" type="ORF">ACFPFM_10390</name>
</gene>
<dbReference type="EMBL" id="JBHSJB010000008">
    <property type="protein sequence ID" value="MFC5054167.1"/>
    <property type="molecule type" value="Genomic_DNA"/>
</dbReference>
<proteinExistence type="predicted"/>
<name>A0ABV9XY89_9PSEU</name>
<organism evidence="1 2">
    <name type="scientific">Saccharothrix xinjiangensis</name>
    <dbReference type="NCBI Taxonomy" id="204798"/>
    <lineage>
        <taxon>Bacteria</taxon>
        <taxon>Bacillati</taxon>
        <taxon>Actinomycetota</taxon>
        <taxon>Actinomycetes</taxon>
        <taxon>Pseudonocardiales</taxon>
        <taxon>Pseudonocardiaceae</taxon>
        <taxon>Saccharothrix</taxon>
    </lineage>
</organism>
<evidence type="ECO:0000313" key="2">
    <source>
        <dbReference type="Proteomes" id="UP001595833"/>
    </source>
</evidence>
<evidence type="ECO:0008006" key="3">
    <source>
        <dbReference type="Google" id="ProtNLM"/>
    </source>
</evidence>